<reference evidence="1 2" key="1">
    <citation type="journal article" date="2020" name="Nature">
        <title>Six reference-quality genomes reveal evolution of bat adaptations.</title>
        <authorList>
            <person name="Jebb D."/>
            <person name="Huang Z."/>
            <person name="Pippel M."/>
            <person name="Hughes G.M."/>
            <person name="Lavrichenko K."/>
            <person name="Devanna P."/>
            <person name="Winkler S."/>
            <person name="Jermiin L.S."/>
            <person name="Skirmuntt E.C."/>
            <person name="Katzourakis A."/>
            <person name="Burkitt-Gray L."/>
            <person name="Ray D.A."/>
            <person name="Sullivan K.A.M."/>
            <person name="Roscito J.G."/>
            <person name="Kirilenko B.M."/>
            <person name="Davalos L.M."/>
            <person name="Corthals A.P."/>
            <person name="Power M.L."/>
            <person name="Jones G."/>
            <person name="Ransome R.D."/>
            <person name="Dechmann D.K.N."/>
            <person name="Locatelli A.G."/>
            <person name="Puechmaille S.J."/>
            <person name="Fedrigo O."/>
            <person name="Jarvis E.D."/>
            <person name="Hiller M."/>
            <person name="Vernes S.C."/>
            <person name="Myers E.W."/>
            <person name="Teeling E.C."/>
        </authorList>
    </citation>
    <scope>NUCLEOTIDE SEQUENCE [LARGE SCALE GENOMIC DNA]</scope>
    <source>
        <strain evidence="1">MPipKuh1</strain>
        <tissue evidence="1">Flight muscle</tissue>
    </source>
</reference>
<organism evidence="1 2">
    <name type="scientific">Pipistrellus kuhlii</name>
    <name type="common">Kuhl's pipistrelle</name>
    <dbReference type="NCBI Taxonomy" id="59472"/>
    <lineage>
        <taxon>Eukaryota</taxon>
        <taxon>Metazoa</taxon>
        <taxon>Chordata</taxon>
        <taxon>Craniata</taxon>
        <taxon>Vertebrata</taxon>
        <taxon>Euteleostomi</taxon>
        <taxon>Mammalia</taxon>
        <taxon>Eutheria</taxon>
        <taxon>Laurasiatheria</taxon>
        <taxon>Chiroptera</taxon>
        <taxon>Yangochiroptera</taxon>
        <taxon>Vespertilionidae</taxon>
        <taxon>Pipistrellus</taxon>
    </lineage>
</organism>
<accession>A0A7J7VMG2</accession>
<evidence type="ECO:0000313" key="1">
    <source>
        <dbReference type="EMBL" id="KAF6326415.1"/>
    </source>
</evidence>
<evidence type="ECO:0000313" key="2">
    <source>
        <dbReference type="Proteomes" id="UP000558488"/>
    </source>
</evidence>
<dbReference type="EMBL" id="JACAGB010000014">
    <property type="protein sequence ID" value="KAF6326415.1"/>
    <property type="molecule type" value="Genomic_DNA"/>
</dbReference>
<sequence>MFQMARDPPPGARTPTGTRTASVLRIQYLITLFLKKTFCCFSTTPSVHQAVLDISLTGAITGPKFPFHKNVTTSCEKNELPLNLRIYVCNIYIYVRVYLSMVNAKQCSEVHQSQRLVREIALRKLFC</sequence>
<name>A0A7J7VMG2_PIPKU</name>
<comment type="caution">
    <text evidence="1">The sequence shown here is derived from an EMBL/GenBank/DDBJ whole genome shotgun (WGS) entry which is preliminary data.</text>
</comment>
<proteinExistence type="predicted"/>
<dbReference type="Proteomes" id="UP000558488">
    <property type="component" value="Unassembled WGS sequence"/>
</dbReference>
<dbReference type="AlphaFoldDB" id="A0A7J7VMG2"/>
<protein>
    <submittedName>
        <fullName evidence="1">Uncharacterized protein</fullName>
    </submittedName>
</protein>
<gene>
    <name evidence="1" type="ORF">mPipKuh1_008410</name>
</gene>
<keyword evidence="2" id="KW-1185">Reference proteome</keyword>